<comment type="caution">
    <text evidence="1">The sequence shown here is derived from an EMBL/GenBank/DDBJ whole genome shotgun (WGS) entry which is preliminary data.</text>
</comment>
<evidence type="ECO:0000313" key="1">
    <source>
        <dbReference type="EMBL" id="GAH99438.1"/>
    </source>
</evidence>
<dbReference type="PANTHER" id="PTHR34934:SF1">
    <property type="entry name" value="FLAVIN-DEPENDENT THYMIDYLATE SYNTHASE"/>
    <property type="match status" value="1"/>
</dbReference>
<dbReference type="GO" id="GO:0006231">
    <property type="term" value="P:dTMP biosynthetic process"/>
    <property type="evidence" value="ECO:0007669"/>
    <property type="project" value="InterPro"/>
</dbReference>
<organism evidence="1">
    <name type="scientific">marine sediment metagenome</name>
    <dbReference type="NCBI Taxonomy" id="412755"/>
    <lineage>
        <taxon>unclassified sequences</taxon>
        <taxon>metagenomes</taxon>
        <taxon>ecological metagenomes</taxon>
    </lineage>
</organism>
<dbReference type="GO" id="GO:0070402">
    <property type="term" value="F:NADPH binding"/>
    <property type="evidence" value="ECO:0007669"/>
    <property type="project" value="TreeGrafter"/>
</dbReference>
<dbReference type="InterPro" id="IPR003669">
    <property type="entry name" value="Thymidylate_synthase_ThyX"/>
</dbReference>
<gene>
    <name evidence="1" type="ORF">S03H2_71101</name>
</gene>
<reference evidence="1" key="1">
    <citation type="journal article" date="2014" name="Front. Microbiol.">
        <title>High frequency of phylogenetically diverse reductive dehalogenase-homologous genes in deep subseafloor sedimentary metagenomes.</title>
        <authorList>
            <person name="Kawai M."/>
            <person name="Futagami T."/>
            <person name="Toyoda A."/>
            <person name="Takaki Y."/>
            <person name="Nishi S."/>
            <person name="Hori S."/>
            <person name="Arai W."/>
            <person name="Tsubouchi T."/>
            <person name="Morono Y."/>
            <person name="Uchiyama I."/>
            <person name="Ito T."/>
            <person name="Fujiyama A."/>
            <person name="Inagaki F."/>
            <person name="Takami H."/>
        </authorList>
    </citation>
    <scope>NUCLEOTIDE SEQUENCE</scope>
    <source>
        <strain evidence="1">Expedition CK06-06</strain>
    </source>
</reference>
<dbReference type="InterPro" id="IPR036098">
    <property type="entry name" value="Thymidylate_synthase_ThyX_sf"/>
</dbReference>
<sequence length="105" mass="12109">NLKPSLPLQIAHEQFEEAMKVCWEIYGDLLAKGIKPEIARYVLPNACETQIICTWNFREIRHIIKLRTSKRALPEIRAVASEIRRIAQEIYGDLLAKGIKPEIAR</sequence>
<evidence type="ECO:0008006" key="2">
    <source>
        <dbReference type="Google" id="ProtNLM"/>
    </source>
</evidence>
<dbReference type="GO" id="GO:0050797">
    <property type="term" value="F:thymidylate synthase (FAD) activity"/>
    <property type="evidence" value="ECO:0007669"/>
    <property type="project" value="InterPro"/>
</dbReference>
<dbReference type="GO" id="GO:0050660">
    <property type="term" value="F:flavin adenine dinucleotide binding"/>
    <property type="evidence" value="ECO:0007669"/>
    <property type="project" value="InterPro"/>
</dbReference>
<feature type="non-terminal residue" evidence="1">
    <location>
        <position position="1"/>
    </location>
</feature>
<protein>
    <recommendedName>
        <fullName evidence="2">Thymidylate synthase (FAD)</fullName>
    </recommendedName>
</protein>
<dbReference type="AlphaFoldDB" id="X1LZ91"/>
<dbReference type="Gene3D" id="3.30.1360.170">
    <property type="match status" value="1"/>
</dbReference>
<dbReference type="EMBL" id="BARU01047454">
    <property type="protein sequence ID" value="GAH99438.1"/>
    <property type="molecule type" value="Genomic_DNA"/>
</dbReference>
<dbReference type="PANTHER" id="PTHR34934">
    <property type="entry name" value="FLAVIN-DEPENDENT THYMIDYLATE SYNTHASE"/>
    <property type="match status" value="1"/>
</dbReference>
<dbReference type="CDD" id="cd20175">
    <property type="entry name" value="ThyX"/>
    <property type="match status" value="1"/>
</dbReference>
<proteinExistence type="predicted"/>
<name>X1LZ91_9ZZZZ</name>
<feature type="non-terminal residue" evidence="1">
    <location>
        <position position="105"/>
    </location>
</feature>
<dbReference type="SUPFAM" id="SSF69796">
    <property type="entry name" value="Thymidylate synthase-complementing protein Thy1"/>
    <property type="match status" value="1"/>
</dbReference>
<dbReference type="PROSITE" id="PS51331">
    <property type="entry name" value="THYX"/>
    <property type="match status" value="1"/>
</dbReference>
<dbReference type="GO" id="GO:0004799">
    <property type="term" value="F:thymidylate synthase activity"/>
    <property type="evidence" value="ECO:0007669"/>
    <property type="project" value="TreeGrafter"/>
</dbReference>
<accession>X1LZ91</accession>
<dbReference type="Pfam" id="PF02511">
    <property type="entry name" value="Thy1"/>
    <property type="match status" value="1"/>
</dbReference>